<sequence>FFDKNFPDQQNIDNFTVDFAFASIPLFKTKKLLNEEEMQQKFIKQKQHQMKIKTDILKVDVLEAIEMNSMFEPYFSGIKQKQFADLHGAKIKIIRSCQPNYIGIEGIIVQETPTSFNIVQFNGRNLTIQKKLIDFFVNDVYFVGKIRNMRHKQQK</sequence>
<organism evidence="1">
    <name type="scientific">Trepomonas sp. PC1</name>
    <dbReference type="NCBI Taxonomy" id="1076344"/>
    <lineage>
        <taxon>Eukaryota</taxon>
        <taxon>Metamonada</taxon>
        <taxon>Diplomonadida</taxon>
        <taxon>Hexamitidae</taxon>
        <taxon>Hexamitinae</taxon>
        <taxon>Trepomonas</taxon>
    </lineage>
</organism>
<dbReference type="EMBL" id="GDID01005676">
    <property type="protein sequence ID" value="JAP90930.1"/>
    <property type="molecule type" value="Transcribed_RNA"/>
</dbReference>
<dbReference type="GO" id="GO:0003723">
    <property type="term" value="F:RNA binding"/>
    <property type="evidence" value="ECO:0007669"/>
    <property type="project" value="InterPro"/>
</dbReference>
<accession>A0A146K1Z7</accession>
<dbReference type="InterPro" id="IPR002730">
    <property type="entry name" value="Rpp29/RNP1"/>
</dbReference>
<dbReference type="AlphaFoldDB" id="A0A146K1Z7"/>
<name>A0A146K1Z7_9EUKA</name>
<feature type="non-terminal residue" evidence="1">
    <location>
        <position position="155"/>
    </location>
</feature>
<feature type="non-terminal residue" evidence="1">
    <location>
        <position position="1"/>
    </location>
</feature>
<dbReference type="Pfam" id="PF01868">
    <property type="entry name" value="RNase_P-MRP_p29"/>
    <property type="match status" value="1"/>
</dbReference>
<protein>
    <submittedName>
        <fullName evidence="1">Ribonuclease P protein component 1</fullName>
    </submittedName>
</protein>
<dbReference type="InterPro" id="IPR023534">
    <property type="entry name" value="Rof/RNase_P-like"/>
</dbReference>
<dbReference type="Gene3D" id="2.30.30.210">
    <property type="entry name" value="Ribonuclease P/MRP, subunit p29"/>
    <property type="match status" value="1"/>
</dbReference>
<dbReference type="GO" id="GO:0001682">
    <property type="term" value="P:tRNA 5'-leader removal"/>
    <property type="evidence" value="ECO:0007669"/>
    <property type="project" value="InterPro"/>
</dbReference>
<dbReference type="SUPFAM" id="SSF101744">
    <property type="entry name" value="Rof/RNase P subunit-like"/>
    <property type="match status" value="1"/>
</dbReference>
<gene>
    <name evidence="1" type="ORF">TPC1_17615</name>
</gene>
<evidence type="ECO:0000313" key="1">
    <source>
        <dbReference type="EMBL" id="JAP90930.1"/>
    </source>
</evidence>
<reference evidence="1" key="1">
    <citation type="submission" date="2015-07" db="EMBL/GenBank/DDBJ databases">
        <title>Adaptation to a free-living lifestyle via gene acquisitions in the diplomonad Trepomonas sp. PC1.</title>
        <authorList>
            <person name="Xu F."/>
            <person name="Jerlstrom-Hultqvist J."/>
            <person name="Kolisko M."/>
            <person name="Simpson A.G.B."/>
            <person name="Roger A.J."/>
            <person name="Svard S.G."/>
            <person name="Andersson J.O."/>
        </authorList>
    </citation>
    <scope>NUCLEOTIDE SEQUENCE</scope>
    <source>
        <strain evidence="1">PC1</strain>
    </source>
</reference>
<proteinExistence type="predicted"/>
<dbReference type="InterPro" id="IPR036980">
    <property type="entry name" value="RNase_P/MRP_Rpp29_sf"/>
</dbReference>
<dbReference type="GO" id="GO:0030677">
    <property type="term" value="C:ribonuclease P complex"/>
    <property type="evidence" value="ECO:0007669"/>
    <property type="project" value="InterPro"/>
</dbReference>